<reference evidence="1" key="1">
    <citation type="submission" date="2023-02" db="EMBL/GenBank/DDBJ databases">
        <title>A novel hydrolase synthesized by Rhodococcus erythropolis HQ is responsible for the detoxification of Zearalenone.</title>
        <authorList>
            <person name="Hu J."/>
            <person name="Xu J."/>
        </authorList>
    </citation>
    <scope>NUCLEOTIDE SEQUENCE</scope>
    <source>
        <strain evidence="1">HQ</strain>
    </source>
</reference>
<dbReference type="RefSeq" id="WP_275232406.1">
    <property type="nucleotide sequence ID" value="NZ_JARDXE010000017.1"/>
</dbReference>
<name>A0AAW6LLU9_RHOSG</name>
<sequence length="106" mass="11524">MIRPSEVTVRALIDHSVDAEGKKWVDTFAELWSDPKSSKRIVALIHDMATRGPVIPLKVIPIGLQVSVGKGYVAVVHDGRHRLAAAYALMINAVPVTWVDEAGESV</sequence>
<dbReference type="EMBL" id="JARDXE010000017">
    <property type="protein sequence ID" value="MDE8648168.1"/>
    <property type="molecule type" value="Genomic_DNA"/>
</dbReference>
<evidence type="ECO:0000313" key="1">
    <source>
        <dbReference type="EMBL" id="MDE8648168.1"/>
    </source>
</evidence>
<organism evidence="1 2">
    <name type="scientific">Rhodococcus qingshengii</name>
    <dbReference type="NCBI Taxonomy" id="334542"/>
    <lineage>
        <taxon>Bacteria</taxon>
        <taxon>Bacillati</taxon>
        <taxon>Actinomycetota</taxon>
        <taxon>Actinomycetes</taxon>
        <taxon>Mycobacteriales</taxon>
        <taxon>Nocardiaceae</taxon>
        <taxon>Rhodococcus</taxon>
        <taxon>Rhodococcus erythropolis group</taxon>
    </lineage>
</organism>
<evidence type="ECO:0000313" key="2">
    <source>
        <dbReference type="Proteomes" id="UP001217325"/>
    </source>
</evidence>
<dbReference type="AlphaFoldDB" id="A0AAW6LLU9"/>
<proteinExistence type="predicted"/>
<comment type="caution">
    <text evidence="1">The sequence shown here is derived from an EMBL/GenBank/DDBJ whole genome shotgun (WGS) entry which is preliminary data.</text>
</comment>
<dbReference type="Proteomes" id="UP001217325">
    <property type="component" value="Unassembled WGS sequence"/>
</dbReference>
<evidence type="ECO:0008006" key="3">
    <source>
        <dbReference type="Google" id="ProtNLM"/>
    </source>
</evidence>
<protein>
    <recommendedName>
        <fullName evidence="3">ParB/Sulfiredoxin domain-containing protein</fullName>
    </recommendedName>
</protein>
<dbReference type="SUPFAM" id="SSF110849">
    <property type="entry name" value="ParB/Sulfiredoxin"/>
    <property type="match status" value="1"/>
</dbReference>
<gene>
    <name evidence="1" type="ORF">PXH69_24680</name>
</gene>
<dbReference type="InterPro" id="IPR036086">
    <property type="entry name" value="ParB/Sulfiredoxin_sf"/>
</dbReference>
<accession>A0AAW6LLU9</accession>